<dbReference type="Gene3D" id="3.40.390.10">
    <property type="entry name" value="Collagenase (Catalytic Domain)"/>
    <property type="match status" value="1"/>
</dbReference>
<dbReference type="Proteomes" id="UP000007590">
    <property type="component" value="Chromosome"/>
</dbReference>
<dbReference type="eggNOG" id="COG3590">
    <property type="taxonomic scope" value="Bacteria"/>
</dbReference>
<dbReference type="Pfam" id="PF01431">
    <property type="entry name" value="Peptidase_M13"/>
    <property type="match status" value="1"/>
</dbReference>
<reference evidence="11" key="1">
    <citation type="submission" date="2012-02" db="EMBL/GenBank/DDBJ databases">
        <title>The complete genome of Solitalea canadensis DSM 3403.</title>
        <authorList>
            <consortium name="US DOE Joint Genome Institute (JGI-PGF)"/>
            <person name="Lucas S."/>
            <person name="Copeland A."/>
            <person name="Lapidus A."/>
            <person name="Glavina del Rio T."/>
            <person name="Dalin E."/>
            <person name="Tice H."/>
            <person name="Bruce D."/>
            <person name="Goodwin L."/>
            <person name="Pitluck S."/>
            <person name="Peters L."/>
            <person name="Ovchinnikova G."/>
            <person name="Lu M."/>
            <person name="Kyrpides N."/>
            <person name="Mavromatis K."/>
            <person name="Ivanova N."/>
            <person name="Brettin T."/>
            <person name="Detter J.C."/>
            <person name="Han C."/>
            <person name="Larimer F."/>
            <person name="Land M."/>
            <person name="Hauser L."/>
            <person name="Markowitz V."/>
            <person name="Cheng J.-F."/>
            <person name="Hugenholtz P."/>
            <person name="Woyke T."/>
            <person name="Wu D."/>
            <person name="Spring S."/>
            <person name="Schroeder M."/>
            <person name="Kopitz M."/>
            <person name="Brambilla E."/>
            <person name="Klenk H.-P."/>
            <person name="Eisen J.A."/>
        </authorList>
    </citation>
    <scope>NUCLEOTIDE SEQUENCE</scope>
    <source>
        <strain evidence="11">DSM 3403</strain>
    </source>
</reference>
<dbReference type="GO" id="GO:0004222">
    <property type="term" value="F:metalloendopeptidase activity"/>
    <property type="evidence" value="ECO:0007669"/>
    <property type="project" value="InterPro"/>
</dbReference>
<gene>
    <name evidence="11" type="ordered locus">Solca_1359</name>
</gene>
<evidence type="ECO:0000313" key="12">
    <source>
        <dbReference type="Proteomes" id="UP000007590"/>
    </source>
</evidence>
<evidence type="ECO:0000256" key="7">
    <source>
        <dbReference type="ARBA" id="ARBA00023049"/>
    </source>
</evidence>
<keyword evidence="7" id="KW-0482">Metalloprotease</keyword>
<organism evidence="11 12">
    <name type="scientific">Solitalea canadensis (strain ATCC 29591 / DSM 3403 / JCM 21819 / LMG 8368 / NBRC 15130 / NCIMB 12057 / USAM 9D)</name>
    <name type="common">Flexibacter canadensis</name>
    <dbReference type="NCBI Taxonomy" id="929556"/>
    <lineage>
        <taxon>Bacteria</taxon>
        <taxon>Pseudomonadati</taxon>
        <taxon>Bacteroidota</taxon>
        <taxon>Sphingobacteriia</taxon>
        <taxon>Sphingobacteriales</taxon>
        <taxon>Sphingobacteriaceae</taxon>
        <taxon>Solitalea</taxon>
    </lineage>
</organism>
<dbReference type="InterPro" id="IPR008753">
    <property type="entry name" value="Peptidase_M13_N"/>
</dbReference>
<dbReference type="Pfam" id="PF05649">
    <property type="entry name" value="Peptidase_M13_N"/>
    <property type="match status" value="1"/>
</dbReference>
<dbReference type="STRING" id="929556.Solca_1359"/>
<feature type="chain" id="PRO_5003613395" evidence="8">
    <location>
        <begin position="23"/>
        <end position="677"/>
    </location>
</feature>
<dbReference type="InterPro" id="IPR024079">
    <property type="entry name" value="MetalloPept_cat_dom_sf"/>
</dbReference>
<evidence type="ECO:0000259" key="10">
    <source>
        <dbReference type="Pfam" id="PF05649"/>
    </source>
</evidence>
<keyword evidence="12" id="KW-1185">Reference proteome</keyword>
<evidence type="ECO:0000256" key="4">
    <source>
        <dbReference type="ARBA" id="ARBA00022723"/>
    </source>
</evidence>
<keyword evidence="8" id="KW-0732">Signal</keyword>
<dbReference type="CDD" id="cd08662">
    <property type="entry name" value="M13"/>
    <property type="match status" value="1"/>
</dbReference>
<evidence type="ECO:0000256" key="8">
    <source>
        <dbReference type="SAM" id="SignalP"/>
    </source>
</evidence>
<proteinExistence type="inferred from homology"/>
<dbReference type="InterPro" id="IPR018497">
    <property type="entry name" value="Peptidase_M13_C"/>
</dbReference>
<dbReference type="GO" id="GO:0005886">
    <property type="term" value="C:plasma membrane"/>
    <property type="evidence" value="ECO:0007669"/>
    <property type="project" value="TreeGrafter"/>
</dbReference>
<keyword evidence="5" id="KW-0378">Hydrolase</keyword>
<dbReference type="HOGENOM" id="CLU_006187_7_2_10"/>
<dbReference type="OrthoDB" id="9775677at2"/>
<protein>
    <submittedName>
        <fullName evidence="11">Putative metalloendopeptidase</fullName>
    </submittedName>
</protein>
<feature type="signal peptide" evidence="8">
    <location>
        <begin position="1"/>
        <end position="22"/>
    </location>
</feature>
<dbReference type="GO" id="GO:0016485">
    <property type="term" value="P:protein processing"/>
    <property type="evidence" value="ECO:0007669"/>
    <property type="project" value="TreeGrafter"/>
</dbReference>
<evidence type="ECO:0000256" key="3">
    <source>
        <dbReference type="ARBA" id="ARBA00022670"/>
    </source>
</evidence>
<evidence type="ECO:0000256" key="1">
    <source>
        <dbReference type="ARBA" id="ARBA00001947"/>
    </source>
</evidence>
<dbReference type="EMBL" id="CP003349">
    <property type="protein sequence ID" value="AFD06445.1"/>
    <property type="molecule type" value="Genomic_DNA"/>
</dbReference>
<evidence type="ECO:0000313" key="11">
    <source>
        <dbReference type="EMBL" id="AFD06445.1"/>
    </source>
</evidence>
<dbReference type="AlphaFoldDB" id="H8KTI7"/>
<comment type="cofactor">
    <cofactor evidence="1">
        <name>Zn(2+)</name>
        <dbReference type="ChEBI" id="CHEBI:29105"/>
    </cofactor>
</comment>
<feature type="domain" description="Peptidase M13 N-terminal" evidence="10">
    <location>
        <begin position="41"/>
        <end position="420"/>
    </location>
</feature>
<dbReference type="Gene3D" id="1.10.1380.10">
    <property type="entry name" value="Neutral endopeptidase , domain2"/>
    <property type="match status" value="1"/>
</dbReference>
<sequence length="677" mass="77189">MKRNYIVCSALIFTALTTGAQAQTQERKFIDKANMDTLTKPSDNFYEYANGGWLKNNPIPSTETRWGTFNQLIRNTNDVLKKLLEEAAAKNAAYGSNSQLAGDFYASGMDTLEIESLGISPISNELATITAISSQKDLVSAITAFHKSGYAPGYNFVIYQDDKNSSQVISQLSQGGLGLPDREYYFNTDERSVKIRAEYVKHLVNMFKILGDDNKTANKNADAVMRLETALAEVSMTKVEQRDPNKIYRKMTVKDLNALTPMTDWKEILKDYTGKDITEVLVRQPNFLKELDKQFIATPLNEWKAYLRWNIIRTAAPYLSNKAVVENFNFYGKVLTGQKVLKPRENRVAIEIDQNLGEVLGRIYVNNHFRPEAKARMIELINNLSTTYEERIKRLDWMSDATKEKALIKLHAIIRKIGYPDKWRDYSQVHISRTAYYGNVVECRKFDFQTMIDKLGKPVDKTEWLMTTPTINAYYNPTVNEIVFPAGILQFPFFDFNADDAVNYGGIGAAIGHEMTHGFDDEGRQYDAEGNLKDWWTNDDAERFKAHAFRVEEQYSAYTVLNGTMHVNGKLTLGENLADLGGLNIAYEAFKKTPQGKNNELIDGFTPDQRFFLSWAQVWRANIRDEAQAQRIVTDPHSPGKYRCNGPVSNMPEFYKAFNVKEGDPMWRATGDRAKVW</sequence>
<name>H8KTI7_SOLCM</name>
<dbReference type="PROSITE" id="PS51885">
    <property type="entry name" value="NEPRILYSIN"/>
    <property type="match status" value="1"/>
</dbReference>
<keyword evidence="6" id="KW-0862">Zinc</keyword>
<keyword evidence="4" id="KW-0479">Metal-binding</keyword>
<dbReference type="PANTHER" id="PTHR11733">
    <property type="entry name" value="ZINC METALLOPROTEASE FAMILY M13 NEPRILYSIN-RELATED"/>
    <property type="match status" value="1"/>
</dbReference>
<dbReference type="PRINTS" id="PR00786">
    <property type="entry name" value="NEPRILYSIN"/>
</dbReference>
<evidence type="ECO:0000256" key="6">
    <source>
        <dbReference type="ARBA" id="ARBA00022833"/>
    </source>
</evidence>
<dbReference type="KEGG" id="scn:Solca_1359"/>
<evidence type="ECO:0000256" key="2">
    <source>
        <dbReference type="ARBA" id="ARBA00007357"/>
    </source>
</evidence>
<dbReference type="PANTHER" id="PTHR11733:SF167">
    <property type="entry name" value="FI17812P1-RELATED"/>
    <property type="match status" value="1"/>
</dbReference>
<dbReference type="RefSeq" id="WP_014679672.1">
    <property type="nucleotide sequence ID" value="NC_017770.1"/>
</dbReference>
<evidence type="ECO:0000259" key="9">
    <source>
        <dbReference type="Pfam" id="PF01431"/>
    </source>
</evidence>
<accession>H8KTI7</accession>
<comment type="similarity">
    <text evidence="2">Belongs to the peptidase M13 family.</text>
</comment>
<dbReference type="SUPFAM" id="SSF55486">
    <property type="entry name" value="Metalloproteases ('zincins'), catalytic domain"/>
    <property type="match status" value="1"/>
</dbReference>
<dbReference type="InterPro" id="IPR000718">
    <property type="entry name" value="Peptidase_M13"/>
</dbReference>
<keyword evidence="3" id="KW-0645">Protease</keyword>
<evidence type="ECO:0000256" key="5">
    <source>
        <dbReference type="ARBA" id="ARBA00022801"/>
    </source>
</evidence>
<feature type="domain" description="Peptidase M13 C-terminal" evidence="9">
    <location>
        <begin position="472"/>
        <end position="670"/>
    </location>
</feature>
<dbReference type="GO" id="GO:0046872">
    <property type="term" value="F:metal ion binding"/>
    <property type="evidence" value="ECO:0007669"/>
    <property type="project" value="UniProtKB-KW"/>
</dbReference>
<dbReference type="InterPro" id="IPR042089">
    <property type="entry name" value="Peptidase_M13_dom_2"/>
</dbReference>